<comment type="caution">
    <text evidence="1">The sequence shown here is derived from an EMBL/GenBank/DDBJ whole genome shotgun (WGS) entry which is preliminary data.</text>
</comment>
<reference evidence="1 2" key="1">
    <citation type="submission" date="2024-05" db="EMBL/GenBank/DDBJ databases">
        <title>Haplotype-resolved chromosome-level genome assembly of Huyou (Citrus changshanensis).</title>
        <authorList>
            <person name="Miao C."/>
            <person name="Chen W."/>
            <person name="Wu Y."/>
            <person name="Wang L."/>
            <person name="Zhao S."/>
            <person name="Grierson D."/>
            <person name="Xu C."/>
            <person name="Chen K."/>
        </authorList>
    </citation>
    <scope>NUCLEOTIDE SEQUENCE [LARGE SCALE GENOMIC DNA]</scope>
    <source>
        <strain evidence="1">01-14</strain>
        <tissue evidence="1">Leaf</tissue>
    </source>
</reference>
<dbReference type="Pfam" id="PF03087">
    <property type="entry name" value="BPS1"/>
    <property type="match status" value="1"/>
</dbReference>
<dbReference type="Proteomes" id="UP001428341">
    <property type="component" value="Unassembled WGS sequence"/>
</dbReference>
<dbReference type="EMBL" id="JBCGBO010000001">
    <property type="protein sequence ID" value="KAK9227895.1"/>
    <property type="molecule type" value="Genomic_DNA"/>
</dbReference>
<protein>
    <submittedName>
        <fullName evidence="1">Uncharacterized protein</fullName>
    </submittedName>
</protein>
<dbReference type="GO" id="GO:0048364">
    <property type="term" value="P:root development"/>
    <property type="evidence" value="ECO:0007669"/>
    <property type="project" value="InterPro"/>
</dbReference>
<accession>A0AAP0QZ90</accession>
<keyword evidence="2" id="KW-1185">Reference proteome</keyword>
<dbReference type="GO" id="GO:0048367">
    <property type="term" value="P:shoot system development"/>
    <property type="evidence" value="ECO:0007669"/>
    <property type="project" value="InterPro"/>
</dbReference>
<evidence type="ECO:0000313" key="2">
    <source>
        <dbReference type="Proteomes" id="UP001428341"/>
    </source>
</evidence>
<dbReference type="PANTHER" id="PTHR33070:SF120">
    <property type="entry name" value="EXPRESSED PROTEIN"/>
    <property type="match status" value="1"/>
</dbReference>
<dbReference type="InterPro" id="IPR004320">
    <property type="entry name" value="BPS1_pln"/>
</dbReference>
<sequence length="332" mass="36662">MASTSAVQIMQVPQRSISLPASARLHPNVLKVEGELNKFKTWDSSFSSSSSIQNGLTRLAELYNCIEELIQSPCTQKALRNQQHKKLVEEALDTSIGLLDACSNARELILMMKEQAQDLQSALRRRVGDSSMDSNVHAYISFRRKSKKNIAKCLRALKKAESNSIKSSSDMLDGNDQHLSMVINVLRDSRALTISIFRSILLFLTMPELKTKAGGWSLIRKLMPVASKGGQEIFNEVGNVDVALFLLHGQILKNNDAKFDVQIAHRRLETLGSCIKGVESRLDCLFRRLIQNRVSLLNNATSPPAPPQSPVSCTLDPGGLQPEAVLGSALHF</sequence>
<organism evidence="1 2">
    <name type="scientific">Citrus x changshan-huyou</name>
    <dbReference type="NCBI Taxonomy" id="2935761"/>
    <lineage>
        <taxon>Eukaryota</taxon>
        <taxon>Viridiplantae</taxon>
        <taxon>Streptophyta</taxon>
        <taxon>Embryophyta</taxon>
        <taxon>Tracheophyta</taxon>
        <taxon>Spermatophyta</taxon>
        <taxon>Magnoliopsida</taxon>
        <taxon>eudicotyledons</taxon>
        <taxon>Gunneridae</taxon>
        <taxon>Pentapetalae</taxon>
        <taxon>rosids</taxon>
        <taxon>malvids</taxon>
        <taxon>Sapindales</taxon>
        <taxon>Rutaceae</taxon>
        <taxon>Aurantioideae</taxon>
        <taxon>Citrus</taxon>
    </lineage>
</organism>
<gene>
    <name evidence="1" type="ORF">WN944_020839</name>
</gene>
<name>A0AAP0QZ90_9ROSI</name>
<dbReference type="AlphaFoldDB" id="A0AAP0QZ90"/>
<dbReference type="PANTHER" id="PTHR33070">
    <property type="entry name" value="OS06G0725500 PROTEIN"/>
    <property type="match status" value="1"/>
</dbReference>
<evidence type="ECO:0000313" key="1">
    <source>
        <dbReference type="EMBL" id="KAK9227895.1"/>
    </source>
</evidence>
<proteinExistence type="predicted"/>